<reference evidence="1" key="2">
    <citation type="journal article" date="2022" name="New Phytol.">
        <title>Evolutionary transition to the ectomycorrhizal habit in the genomes of a hyperdiverse lineage of mushroom-forming fungi.</title>
        <authorList>
            <person name="Looney B."/>
            <person name="Miyauchi S."/>
            <person name="Morin E."/>
            <person name="Drula E."/>
            <person name="Courty P.E."/>
            <person name="Kohler A."/>
            <person name="Kuo A."/>
            <person name="LaButti K."/>
            <person name="Pangilinan J."/>
            <person name="Lipzen A."/>
            <person name="Riley R."/>
            <person name="Andreopoulos W."/>
            <person name="He G."/>
            <person name="Johnson J."/>
            <person name="Nolan M."/>
            <person name="Tritt A."/>
            <person name="Barry K.W."/>
            <person name="Grigoriev I.V."/>
            <person name="Nagy L.G."/>
            <person name="Hibbett D."/>
            <person name="Henrissat B."/>
            <person name="Matheny P.B."/>
            <person name="Labbe J."/>
            <person name="Martin F.M."/>
        </authorList>
    </citation>
    <scope>NUCLEOTIDE SEQUENCE</scope>
    <source>
        <strain evidence="1">HHB10654</strain>
    </source>
</reference>
<protein>
    <submittedName>
        <fullName evidence="1">Uncharacterized protein</fullName>
    </submittedName>
</protein>
<name>A0ACB8T7M0_9AGAM</name>
<reference evidence="1" key="1">
    <citation type="submission" date="2021-03" db="EMBL/GenBank/DDBJ databases">
        <authorList>
            <consortium name="DOE Joint Genome Institute"/>
            <person name="Ahrendt S."/>
            <person name="Looney B.P."/>
            <person name="Miyauchi S."/>
            <person name="Morin E."/>
            <person name="Drula E."/>
            <person name="Courty P.E."/>
            <person name="Chicoki N."/>
            <person name="Fauchery L."/>
            <person name="Kohler A."/>
            <person name="Kuo A."/>
            <person name="Labutti K."/>
            <person name="Pangilinan J."/>
            <person name="Lipzen A."/>
            <person name="Riley R."/>
            <person name="Andreopoulos W."/>
            <person name="He G."/>
            <person name="Johnson J."/>
            <person name="Barry K.W."/>
            <person name="Grigoriev I.V."/>
            <person name="Nagy L."/>
            <person name="Hibbett D."/>
            <person name="Henrissat B."/>
            <person name="Matheny P.B."/>
            <person name="Labbe J."/>
            <person name="Martin F."/>
        </authorList>
    </citation>
    <scope>NUCLEOTIDE SEQUENCE</scope>
    <source>
        <strain evidence="1">HHB10654</strain>
    </source>
</reference>
<organism evidence="1 2">
    <name type="scientific">Artomyces pyxidatus</name>
    <dbReference type="NCBI Taxonomy" id="48021"/>
    <lineage>
        <taxon>Eukaryota</taxon>
        <taxon>Fungi</taxon>
        <taxon>Dikarya</taxon>
        <taxon>Basidiomycota</taxon>
        <taxon>Agaricomycotina</taxon>
        <taxon>Agaricomycetes</taxon>
        <taxon>Russulales</taxon>
        <taxon>Auriscalpiaceae</taxon>
        <taxon>Artomyces</taxon>
    </lineage>
</organism>
<evidence type="ECO:0000313" key="2">
    <source>
        <dbReference type="Proteomes" id="UP000814140"/>
    </source>
</evidence>
<dbReference type="Proteomes" id="UP000814140">
    <property type="component" value="Unassembled WGS sequence"/>
</dbReference>
<dbReference type="EMBL" id="MU277197">
    <property type="protein sequence ID" value="KAI0064775.1"/>
    <property type="molecule type" value="Genomic_DNA"/>
</dbReference>
<gene>
    <name evidence="1" type="ORF">BV25DRAFT_1836637</name>
</gene>
<sequence length="576" mass="62904">MSQTDPARASRNARIDDSQSLREAKNKSICAIYAVAVRIETRRSLQTTAAIEMFCSHFEARWIPNPRNSLSSEDGLLSLAVWAAVYSWMSLGNSHESLSTSLGPAFSAVIARACLHRLVTATPGITRLVTVLWKNEDVGLGPPIPYPVFPVAFYRVVHGATEAVLQEVVVSGGGHARDIVRLAISHLQSTISDTTTPASASTFCIRVRIVDALSRSASHPLRREPLGEGSLAVVMLAFIRASFQVASRVHDSDEVEACVQYISGVVEAGSGPYYVREVMQAGVLLAIVNTLPSFQQLDSATQECILSLVGDVIPRYIVYRSVVVAVGSAVKRLDMPGNRAKITESPVRDAWDAMERLASKRSLIKSLSPLLQSLSQKCSQTMLEMPDHLLLQKLSSRCLEDSAQEPVCGSTERLYQAARNDASVTRDAWRNRLRLRDMAARLSPAALLSELGVVIDFPRVPPAVDVFILKDREFFRDAGSAVPQMQIARSESMVKKACLSEGCNTLIESTVRAGKRIVHFLALTSSSFWAEEVDALVLKDEELGSNINEIDLMMAGATIEDEEEGDFGPVHFFGTS</sequence>
<keyword evidence="2" id="KW-1185">Reference proteome</keyword>
<evidence type="ECO:0000313" key="1">
    <source>
        <dbReference type="EMBL" id="KAI0064775.1"/>
    </source>
</evidence>
<proteinExistence type="predicted"/>
<comment type="caution">
    <text evidence="1">The sequence shown here is derived from an EMBL/GenBank/DDBJ whole genome shotgun (WGS) entry which is preliminary data.</text>
</comment>
<accession>A0ACB8T7M0</accession>